<dbReference type="PANTHER" id="PTHR30157:SF0">
    <property type="entry name" value="NADPH-DEPENDENT FERRIC-CHELATE REDUCTASE"/>
    <property type="match status" value="1"/>
</dbReference>
<dbReference type="OrthoDB" id="3291337at2"/>
<protein>
    <submittedName>
        <fullName evidence="2">Siderophore-interacting protein</fullName>
    </submittedName>
</protein>
<dbReference type="InterPro" id="IPR007037">
    <property type="entry name" value="SIP_rossman_dom"/>
</dbReference>
<dbReference type="PANTHER" id="PTHR30157">
    <property type="entry name" value="FERRIC REDUCTASE, NADPH-DEPENDENT"/>
    <property type="match status" value="1"/>
</dbReference>
<dbReference type="PROSITE" id="PS51384">
    <property type="entry name" value="FAD_FR"/>
    <property type="match status" value="1"/>
</dbReference>
<dbReference type="InterPro" id="IPR039261">
    <property type="entry name" value="FNR_nucleotide-bd"/>
</dbReference>
<dbReference type="Gene3D" id="3.40.50.80">
    <property type="entry name" value="Nucleotide-binding domain of ferredoxin-NADP reductase (FNR) module"/>
    <property type="match status" value="1"/>
</dbReference>
<dbReference type="CDD" id="cd06193">
    <property type="entry name" value="siderophore_interacting"/>
    <property type="match status" value="1"/>
</dbReference>
<organism evidence="2 3">
    <name type="scientific">Corynebacterium variabile</name>
    <dbReference type="NCBI Taxonomy" id="1727"/>
    <lineage>
        <taxon>Bacteria</taxon>
        <taxon>Bacillati</taxon>
        <taxon>Actinomycetota</taxon>
        <taxon>Actinomycetes</taxon>
        <taxon>Mycobacteriales</taxon>
        <taxon>Corynebacteriaceae</taxon>
        <taxon>Corynebacterium</taxon>
    </lineage>
</organism>
<dbReference type="AlphaFoldDB" id="A0A110BEV0"/>
<dbReference type="Pfam" id="PF08021">
    <property type="entry name" value="FAD_binding_9"/>
    <property type="match status" value="1"/>
</dbReference>
<evidence type="ECO:0000313" key="3">
    <source>
        <dbReference type="Proteomes" id="UP000182498"/>
    </source>
</evidence>
<sequence length="300" mass="32714">MTTLPASAVTSTDLITHPNRDISGSDRLVRVTVSAVSAVAPNLRRLTLRGPGLASLELTGPDEYFGLLMPAPGQSVPDLEADGLNIRAAVAALDEEERPGLRWYTVRHFRQDAGTDAVSGEKVGEIDLDVVMHDDHPGPGAQWVAAASVGDEAAMWLCNAIWIRHAERPLFVADASAVPALRAVLEFTEDHHPDDLVKYHVRVIAHSPDELEPGLAEEWTERVGSLTILYVAPGLEAEAICDALRRDREAGHPAASPEYLWASGEAGLTKAVRKMAVDEWDVDRDFADWVAYWIEGRPRP</sequence>
<evidence type="ECO:0000259" key="1">
    <source>
        <dbReference type="PROSITE" id="PS51384"/>
    </source>
</evidence>
<dbReference type="GO" id="GO:0016491">
    <property type="term" value="F:oxidoreductase activity"/>
    <property type="evidence" value="ECO:0007669"/>
    <property type="project" value="InterPro"/>
</dbReference>
<dbReference type="EMBL" id="FAUH01000001">
    <property type="protein sequence ID" value="CUU64962.1"/>
    <property type="molecule type" value="Genomic_DNA"/>
</dbReference>
<keyword evidence="3" id="KW-1185">Reference proteome</keyword>
<dbReference type="Pfam" id="PF04954">
    <property type="entry name" value="SIP"/>
    <property type="match status" value="1"/>
</dbReference>
<dbReference type="Gene3D" id="2.40.30.10">
    <property type="entry name" value="Translation factors"/>
    <property type="match status" value="1"/>
</dbReference>
<feature type="domain" description="FAD-binding FR-type" evidence="1">
    <location>
        <begin position="26"/>
        <end position="174"/>
    </location>
</feature>
<reference evidence="3" key="1">
    <citation type="submission" date="2015-11" db="EMBL/GenBank/DDBJ databases">
        <authorList>
            <person name="Dugat-Bony E."/>
        </authorList>
    </citation>
    <scope>NUCLEOTIDE SEQUENCE [LARGE SCALE GENOMIC DNA]</scope>
    <source>
        <strain evidence="3">Mu292</strain>
    </source>
</reference>
<name>A0A110BEV0_9CORY</name>
<dbReference type="InterPro" id="IPR039374">
    <property type="entry name" value="SIP_fam"/>
</dbReference>
<gene>
    <name evidence="2" type="ORF">CVAR292_00267</name>
</gene>
<dbReference type="Proteomes" id="UP000182498">
    <property type="component" value="Unassembled WGS sequence"/>
</dbReference>
<dbReference type="RefSeq" id="WP_082796353.1">
    <property type="nucleotide sequence ID" value="NZ_FAUH01000001.1"/>
</dbReference>
<dbReference type="InterPro" id="IPR013113">
    <property type="entry name" value="SIP_FAD-bd"/>
</dbReference>
<accession>A0A110BEV0</accession>
<dbReference type="InterPro" id="IPR017927">
    <property type="entry name" value="FAD-bd_FR_type"/>
</dbReference>
<proteinExistence type="predicted"/>
<evidence type="ECO:0000313" key="2">
    <source>
        <dbReference type="EMBL" id="CUU64962.1"/>
    </source>
</evidence>